<keyword evidence="3" id="KW-0804">Transcription</keyword>
<dbReference type="InterPro" id="IPR036390">
    <property type="entry name" value="WH_DNA-bd_sf"/>
</dbReference>
<dbReference type="SUPFAM" id="SSF46785">
    <property type="entry name" value="Winged helix' DNA-binding domain"/>
    <property type="match status" value="1"/>
</dbReference>
<evidence type="ECO:0000256" key="1">
    <source>
        <dbReference type="ARBA" id="ARBA00023015"/>
    </source>
</evidence>
<dbReference type="RefSeq" id="WP_163648366.1">
    <property type="nucleotide sequence ID" value="NZ_JAGXFC010000001.1"/>
</dbReference>
<dbReference type="PANTHER" id="PTHR42756:SF1">
    <property type="entry name" value="TRANSCRIPTIONAL REPRESSOR OF EMRAB OPERON"/>
    <property type="match status" value="1"/>
</dbReference>
<proteinExistence type="predicted"/>
<evidence type="ECO:0000259" key="4">
    <source>
        <dbReference type="PROSITE" id="PS50995"/>
    </source>
</evidence>
<dbReference type="InterPro" id="IPR036388">
    <property type="entry name" value="WH-like_DNA-bd_sf"/>
</dbReference>
<dbReference type="EMBL" id="JAGXFD010000002">
    <property type="protein sequence ID" value="MBZ9569146.1"/>
    <property type="molecule type" value="Genomic_DNA"/>
</dbReference>
<gene>
    <name evidence="5" type="ORF">KGQ91_15875</name>
</gene>
<dbReference type="InterPro" id="IPR000835">
    <property type="entry name" value="HTH_MarR-typ"/>
</dbReference>
<organism evidence="5 6">
    <name type="scientific">Modicisalibacter tunisiensis</name>
    <dbReference type="NCBI Taxonomy" id="390637"/>
    <lineage>
        <taxon>Bacteria</taxon>
        <taxon>Pseudomonadati</taxon>
        <taxon>Pseudomonadota</taxon>
        <taxon>Gammaproteobacteria</taxon>
        <taxon>Oceanospirillales</taxon>
        <taxon>Halomonadaceae</taxon>
        <taxon>Modicisalibacter</taxon>
    </lineage>
</organism>
<dbReference type="PRINTS" id="PR00598">
    <property type="entry name" value="HTHMARR"/>
</dbReference>
<dbReference type="Proteomes" id="UP001319883">
    <property type="component" value="Unassembled WGS sequence"/>
</dbReference>
<comment type="caution">
    <text evidence="5">The sequence shown here is derived from an EMBL/GenBank/DDBJ whole genome shotgun (WGS) entry which is preliminary data.</text>
</comment>
<name>A0ABS7X2M0_9GAMM</name>
<feature type="domain" description="HTH marR-type" evidence="4">
    <location>
        <begin position="10"/>
        <end position="143"/>
    </location>
</feature>
<sequence length="152" mass="17159">MQTKYLPDADASLGMRLGHVHRLWRAVVDRTVAASGLTQPRWTVLFMLHHMGDGTTQKQLSDSLGVELPSLSRTLAQVEQQGLIVRRTPHGDRRVRQIYFTAAGREMLNTLEARADEVRTLILSGLAPADHEAFHRVLCHIESNAEHWLKGY</sequence>
<keyword evidence="6" id="KW-1185">Reference proteome</keyword>
<dbReference type="PROSITE" id="PS50995">
    <property type="entry name" value="HTH_MARR_2"/>
    <property type="match status" value="1"/>
</dbReference>
<dbReference type="SMART" id="SM00347">
    <property type="entry name" value="HTH_MARR"/>
    <property type="match status" value="1"/>
</dbReference>
<evidence type="ECO:0000256" key="3">
    <source>
        <dbReference type="ARBA" id="ARBA00023163"/>
    </source>
</evidence>
<evidence type="ECO:0000313" key="5">
    <source>
        <dbReference type="EMBL" id="MBZ9569146.1"/>
    </source>
</evidence>
<dbReference type="PANTHER" id="PTHR42756">
    <property type="entry name" value="TRANSCRIPTIONAL REGULATOR, MARR"/>
    <property type="match status" value="1"/>
</dbReference>
<dbReference type="Pfam" id="PF01047">
    <property type="entry name" value="MarR"/>
    <property type="match status" value="1"/>
</dbReference>
<reference evidence="5 6" key="1">
    <citation type="submission" date="2021-05" db="EMBL/GenBank/DDBJ databases">
        <title>Petroleum and Energy Research Collection (APPE): ex situ preservation of microbial diversity associated with the oil industry and exploitation of its biotechnological potential.</title>
        <authorList>
            <person name="Paixao C.T.M."/>
            <person name="Gomes M.B."/>
            <person name="Oliveira V.M."/>
        </authorList>
    </citation>
    <scope>NUCLEOTIDE SEQUENCE [LARGE SCALE GENOMIC DNA]</scope>
    <source>
        <strain evidence="5 6">LIT2</strain>
    </source>
</reference>
<protein>
    <submittedName>
        <fullName evidence="5">MarR family transcriptional regulator</fullName>
    </submittedName>
</protein>
<evidence type="ECO:0000256" key="2">
    <source>
        <dbReference type="ARBA" id="ARBA00023125"/>
    </source>
</evidence>
<keyword evidence="1" id="KW-0805">Transcription regulation</keyword>
<dbReference type="Gene3D" id="1.10.10.10">
    <property type="entry name" value="Winged helix-like DNA-binding domain superfamily/Winged helix DNA-binding domain"/>
    <property type="match status" value="1"/>
</dbReference>
<accession>A0ABS7X2M0</accession>
<evidence type="ECO:0000313" key="6">
    <source>
        <dbReference type="Proteomes" id="UP001319883"/>
    </source>
</evidence>
<keyword evidence="2" id="KW-0238">DNA-binding</keyword>